<evidence type="ECO:0000313" key="1">
    <source>
        <dbReference type="EMBL" id="KYN36143.1"/>
    </source>
</evidence>
<sequence length="153" mass="18310">MPVPTFVDLQGFIVNKKFIMKEVTVLKQGTVLTHYIFTSPMPRKFLTRFDRSCAFWLSAYYYGLRWEDGMVPYSDAKHLITVAVFEDDAIVYVKGRKKQTWMWNLILDDEWEHMYIEILDAVYEDMESIILIWMTIILYDVDNMLRIARNKMD</sequence>
<proteinExistence type="predicted"/>
<dbReference type="Proteomes" id="UP000078541">
    <property type="component" value="Unassembled WGS sequence"/>
</dbReference>
<keyword evidence="2" id="KW-1185">Reference proteome</keyword>
<protein>
    <submittedName>
        <fullName evidence="1">Uncharacterized protein</fullName>
    </submittedName>
</protein>
<gene>
    <name evidence="1" type="ORF">ALC56_09518</name>
</gene>
<dbReference type="STRING" id="34720.A0A151JUN5"/>
<reference evidence="1 2" key="1">
    <citation type="submission" date="2016-03" db="EMBL/GenBank/DDBJ databases">
        <title>Trachymyrmex septentrionalis WGS genome.</title>
        <authorList>
            <person name="Nygaard S."/>
            <person name="Hu H."/>
            <person name="Boomsma J."/>
            <person name="Zhang G."/>
        </authorList>
    </citation>
    <scope>NUCLEOTIDE SEQUENCE [LARGE SCALE GENOMIC DNA]</scope>
    <source>
        <strain evidence="1">Tsep2-gDNA-1</strain>
        <tissue evidence="1">Whole body</tissue>
    </source>
</reference>
<dbReference type="EMBL" id="KQ981754">
    <property type="protein sequence ID" value="KYN36143.1"/>
    <property type="molecule type" value="Genomic_DNA"/>
</dbReference>
<organism evidence="1 2">
    <name type="scientific">Trachymyrmex septentrionalis</name>
    <dbReference type="NCBI Taxonomy" id="34720"/>
    <lineage>
        <taxon>Eukaryota</taxon>
        <taxon>Metazoa</taxon>
        <taxon>Ecdysozoa</taxon>
        <taxon>Arthropoda</taxon>
        <taxon>Hexapoda</taxon>
        <taxon>Insecta</taxon>
        <taxon>Pterygota</taxon>
        <taxon>Neoptera</taxon>
        <taxon>Endopterygota</taxon>
        <taxon>Hymenoptera</taxon>
        <taxon>Apocrita</taxon>
        <taxon>Aculeata</taxon>
        <taxon>Formicoidea</taxon>
        <taxon>Formicidae</taxon>
        <taxon>Myrmicinae</taxon>
        <taxon>Trachymyrmex</taxon>
    </lineage>
</organism>
<accession>A0A151JUN5</accession>
<name>A0A151JUN5_9HYME</name>
<dbReference type="AlphaFoldDB" id="A0A151JUN5"/>
<evidence type="ECO:0000313" key="2">
    <source>
        <dbReference type="Proteomes" id="UP000078541"/>
    </source>
</evidence>